<proteinExistence type="predicted"/>
<sequence>MKSKHHYLEPVMKGLSQELINDCMGKVSKAAPVIWAATSKNLYNSTYTTDPKLRDHIIRGKYNYSIEYSNNIIASHGNSFTIEQKVVITSMFREHFKKSARSEMDEDKRKKLEADEAISNLGKYGNINPTMEDYYKYQKKKLEKKLGREPSSEEIYASLHQAGMRTRTSVNKEYHFVEASIPILSTNKNCGEEIKPIVIEVIEKKEQDELKTPVENKRTILSDYNVDDENKVTKVGEDAPTIKPG</sequence>
<evidence type="ECO:0000313" key="4">
    <source>
        <dbReference type="Proteomes" id="UP000255316"/>
    </source>
</evidence>
<evidence type="ECO:0000313" key="1">
    <source>
        <dbReference type="EMBL" id="KTC92173.1"/>
    </source>
</evidence>
<reference evidence="1 3" key="1">
    <citation type="submission" date="2015-11" db="EMBL/GenBank/DDBJ databases">
        <title>Genomic analysis of 38 Legionella species identifies large and diverse effector repertoires.</title>
        <authorList>
            <person name="Burstein D."/>
            <person name="Amaro F."/>
            <person name="Zusman T."/>
            <person name="Lifshitz Z."/>
            <person name="Cohen O."/>
            <person name="Gilbert J.A."/>
            <person name="Pupko T."/>
            <person name="Shuman H.A."/>
            <person name="Segal G."/>
        </authorList>
    </citation>
    <scope>NUCLEOTIDE SEQUENCE [LARGE SCALE GENOMIC DNA]</scope>
    <source>
        <strain evidence="1 3">CDC#72-OH-14</strain>
    </source>
</reference>
<reference evidence="2 4" key="2">
    <citation type="submission" date="2018-06" db="EMBL/GenBank/DDBJ databases">
        <authorList>
            <consortium name="Pathogen Informatics"/>
            <person name="Doyle S."/>
        </authorList>
    </citation>
    <scope>NUCLEOTIDE SEQUENCE [LARGE SCALE GENOMIC DNA]</scope>
    <source>
        <strain evidence="2 4">NCTC12438</strain>
    </source>
</reference>
<accession>A0A378IFI9</accession>
<dbReference type="EMBL" id="UGNX01000001">
    <property type="protein sequence ID" value="STX33522.1"/>
    <property type="molecule type" value="Genomic_DNA"/>
</dbReference>
<keyword evidence="3" id="KW-1185">Reference proteome</keyword>
<gene>
    <name evidence="1" type="ORF">Lcin_0952</name>
    <name evidence="2" type="ORF">NCTC12438_00093</name>
</gene>
<name>A0A378IFI9_9GAMM</name>
<dbReference type="RefSeq" id="WP_058464153.1">
    <property type="nucleotide sequence ID" value="NZ_CAAAHQ010000013.1"/>
</dbReference>
<organism evidence="2 4">
    <name type="scientific">Legionella cincinnatiensis</name>
    <dbReference type="NCBI Taxonomy" id="28085"/>
    <lineage>
        <taxon>Bacteria</taxon>
        <taxon>Pseudomonadati</taxon>
        <taxon>Pseudomonadota</taxon>
        <taxon>Gammaproteobacteria</taxon>
        <taxon>Legionellales</taxon>
        <taxon>Legionellaceae</taxon>
        <taxon>Legionella</taxon>
    </lineage>
</organism>
<protein>
    <submittedName>
        <fullName evidence="2">Uncharacterized protein</fullName>
    </submittedName>
</protein>
<dbReference type="EMBL" id="LNXX01000007">
    <property type="protein sequence ID" value="KTC92173.1"/>
    <property type="molecule type" value="Genomic_DNA"/>
</dbReference>
<dbReference type="Proteomes" id="UP000255316">
    <property type="component" value="Unassembled WGS sequence"/>
</dbReference>
<dbReference type="AlphaFoldDB" id="A0A378IFI9"/>
<evidence type="ECO:0000313" key="3">
    <source>
        <dbReference type="Proteomes" id="UP000054854"/>
    </source>
</evidence>
<evidence type="ECO:0000313" key="2">
    <source>
        <dbReference type="EMBL" id="STX33522.1"/>
    </source>
</evidence>
<dbReference type="Proteomes" id="UP000054854">
    <property type="component" value="Unassembled WGS sequence"/>
</dbReference>